<dbReference type="PANTHER" id="PTHR14859">
    <property type="entry name" value="CALCOFLUOR WHITE HYPERSENSITIVE PROTEIN PRECURSOR"/>
    <property type="match status" value="1"/>
</dbReference>
<dbReference type="GO" id="GO:0004519">
    <property type="term" value="F:endonuclease activity"/>
    <property type="evidence" value="ECO:0007669"/>
    <property type="project" value="UniProtKB-KW"/>
</dbReference>
<keyword evidence="3" id="KW-0255">Endonuclease</keyword>
<feature type="domain" description="Endonuclease/exonuclease/phosphatase" evidence="2">
    <location>
        <begin position="113"/>
        <end position="365"/>
    </location>
</feature>
<evidence type="ECO:0000256" key="1">
    <source>
        <dbReference type="SAM" id="Phobius"/>
    </source>
</evidence>
<dbReference type="Proteomes" id="UP000451233">
    <property type="component" value="Unassembled WGS sequence"/>
</dbReference>
<evidence type="ECO:0000313" key="3">
    <source>
        <dbReference type="EMBL" id="MXV16931.1"/>
    </source>
</evidence>
<feature type="transmembrane region" description="Helical" evidence="1">
    <location>
        <begin position="45"/>
        <end position="66"/>
    </location>
</feature>
<organism evidence="3 4">
    <name type="scientific">Hufsiella ginkgonis</name>
    <dbReference type="NCBI Taxonomy" id="2695274"/>
    <lineage>
        <taxon>Bacteria</taxon>
        <taxon>Pseudomonadati</taxon>
        <taxon>Bacteroidota</taxon>
        <taxon>Sphingobacteriia</taxon>
        <taxon>Sphingobacteriales</taxon>
        <taxon>Sphingobacteriaceae</taxon>
        <taxon>Hufsiella</taxon>
    </lineage>
</organism>
<reference evidence="3 4" key="1">
    <citation type="submission" date="2019-11" db="EMBL/GenBank/DDBJ databases">
        <title>Pedobacter sp. HMF7056 Genome sequencing and assembly.</title>
        <authorList>
            <person name="Kang H."/>
            <person name="Kim H."/>
            <person name="Joh K."/>
        </authorList>
    </citation>
    <scope>NUCLEOTIDE SEQUENCE [LARGE SCALE GENOMIC DNA]</scope>
    <source>
        <strain evidence="3 4">HMF7056</strain>
    </source>
</reference>
<gene>
    <name evidence="3" type="ORF">GS398_16645</name>
</gene>
<dbReference type="SUPFAM" id="SSF56219">
    <property type="entry name" value="DNase I-like"/>
    <property type="match status" value="1"/>
</dbReference>
<dbReference type="InterPro" id="IPR051916">
    <property type="entry name" value="GPI-anchor_lipid_remodeler"/>
</dbReference>
<dbReference type="InterPro" id="IPR036691">
    <property type="entry name" value="Endo/exonu/phosph_ase_sf"/>
</dbReference>
<feature type="transmembrane region" description="Helical" evidence="1">
    <location>
        <begin position="73"/>
        <end position="94"/>
    </location>
</feature>
<name>A0A7K1Y121_9SPHI</name>
<evidence type="ECO:0000313" key="4">
    <source>
        <dbReference type="Proteomes" id="UP000451233"/>
    </source>
</evidence>
<dbReference type="InterPro" id="IPR005135">
    <property type="entry name" value="Endo/exonuclease/phosphatase"/>
</dbReference>
<dbReference type="RefSeq" id="WP_160907946.1">
    <property type="nucleotide sequence ID" value="NZ_WVHS01000004.1"/>
</dbReference>
<dbReference type="Pfam" id="PF03372">
    <property type="entry name" value="Exo_endo_phos"/>
    <property type="match status" value="1"/>
</dbReference>
<dbReference type="PANTHER" id="PTHR14859:SF15">
    <property type="entry name" value="ENDONUCLEASE_EXONUCLEASE_PHOSPHATASE DOMAIN-CONTAINING PROTEIN"/>
    <property type="match status" value="1"/>
</dbReference>
<feature type="transmembrane region" description="Helical" evidence="1">
    <location>
        <begin position="12"/>
        <end position="33"/>
    </location>
</feature>
<dbReference type="EMBL" id="WVHS01000004">
    <property type="protein sequence ID" value="MXV16931.1"/>
    <property type="molecule type" value="Genomic_DNA"/>
</dbReference>
<dbReference type="GO" id="GO:0006506">
    <property type="term" value="P:GPI anchor biosynthetic process"/>
    <property type="evidence" value="ECO:0007669"/>
    <property type="project" value="TreeGrafter"/>
</dbReference>
<dbReference type="Gene3D" id="3.60.10.10">
    <property type="entry name" value="Endonuclease/exonuclease/phosphatase"/>
    <property type="match status" value="1"/>
</dbReference>
<keyword evidence="1" id="KW-0472">Membrane</keyword>
<dbReference type="CDD" id="cd09084">
    <property type="entry name" value="EEP-2"/>
    <property type="match status" value="1"/>
</dbReference>
<proteinExistence type="predicted"/>
<accession>A0A7K1Y121</accession>
<dbReference type="GO" id="GO:0016020">
    <property type="term" value="C:membrane"/>
    <property type="evidence" value="ECO:0007669"/>
    <property type="project" value="GOC"/>
</dbReference>
<sequence>MKQKKGKSRPGFFARLMFFANCIVAMLLLLSYLAPLTDPQTFWPIAFLGLAYPILLPVNLFFMVYWMFGRARLALVSLACILIGYRSLAGTFGFRTGDEDGSAKSSPDLLRVMTYNVHLLRTFYEQENSSPIRDQMFELTRIEQPDIICFQEFITRAKGPMDNIRLLKRITGTEHVYYVPNSGNDFESQGLAIFSRFPILNAGSLLFPNTSRGNEAIFADIWFNNRVIRVYNVHFQSIGFQPEDYKYMKDVIGANKSDDVKSFRRILSRLKRAFIKRGEQAKLLKTHTLACKTPFMVMGDFNDTPVSYTLHLMEKDVKNAFREKGSGLGITYNGDFPNFQIDYILASNAFTVKTYNIPRKKLSDHYAVRSDLYLAPPATGSPDKK</sequence>
<keyword evidence="3" id="KW-0269">Exonuclease</keyword>
<evidence type="ECO:0000259" key="2">
    <source>
        <dbReference type="Pfam" id="PF03372"/>
    </source>
</evidence>
<keyword evidence="3" id="KW-0540">Nuclease</keyword>
<dbReference type="GO" id="GO:0004527">
    <property type="term" value="F:exonuclease activity"/>
    <property type="evidence" value="ECO:0007669"/>
    <property type="project" value="UniProtKB-KW"/>
</dbReference>
<keyword evidence="4" id="KW-1185">Reference proteome</keyword>
<comment type="caution">
    <text evidence="3">The sequence shown here is derived from an EMBL/GenBank/DDBJ whole genome shotgun (WGS) entry which is preliminary data.</text>
</comment>
<protein>
    <submittedName>
        <fullName evidence="3">Endonuclease/exonuclease/phosphatase</fullName>
    </submittedName>
</protein>
<keyword evidence="1" id="KW-0812">Transmembrane</keyword>
<keyword evidence="1" id="KW-1133">Transmembrane helix</keyword>
<keyword evidence="3" id="KW-0378">Hydrolase</keyword>
<dbReference type="AlphaFoldDB" id="A0A7K1Y121"/>